<reference evidence="11" key="2">
    <citation type="submission" date="2020-09" db="EMBL/GenBank/DDBJ databases">
        <authorList>
            <person name="Kikuchi T."/>
        </authorList>
    </citation>
    <scope>NUCLEOTIDE SEQUENCE</scope>
    <source>
        <strain evidence="11">Ka4C1</strain>
    </source>
</reference>
<comment type="subcellular location">
    <subcellularLocation>
        <location evidence="6">Cell projection</location>
        <location evidence="6">Pseudopodium</location>
    </subcellularLocation>
    <subcellularLocation>
        <location evidence="1">Cytoplasm</location>
        <location evidence="1">Cytoskeleton</location>
    </subcellularLocation>
</comment>
<reference evidence="14" key="1">
    <citation type="submission" date="2016-11" db="UniProtKB">
        <authorList>
            <consortium name="WormBaseParasite"/>
        </authorList>
    </citation>
    <scope>IDENTIFICATION</scope>
</reference>
<feature type="compositionally biased region" description="Basic and acidic residues" evidence="8">
    <location>
        <begin position="151"/>
        <end position="175"/>
    </location>
</feature>
<dbReference type="EMBL" id="CAJFDI010000002">
    <property type="protein sequence ID" value="CAD5213676.1"/>
    <property type="molecule type" value="Genomic_DNA"/>
</dbReference>
<dbReference type="AlphaFoldDB" id="A0A1I7SD24"/>
<evidence type="ECO:0000259" key="10">
    <source>
        <dbReference type="PROSITE" id="PS50202"/>
    </source>
</evidence>
<proteinExistence type="predicted"/>
<dbReference type="Pfam" id="PF00635">
    <property type="entry name" value="Motile_Sperm"/>
    <property type="match status" value="1"/>
</dbReference>
<evidence type="ECO:0000313" key="13">
    <source>
        <dbReference type="Proteomes" id="UP000659654"/>
    </source>
</evidence>
<dbReference type="Proteomes" id="UP000095284">
    <property type="component" value="Unplaced"/>
</dbReference>
<dbReference type="EMBL" id="CAJFCV020000002">
    <property type="protein sequence ID" value="CAG9093061.1"/>
    <property type="molecule type" value="Genomic_DNA"/>
</dbReference>
<gene>
    <name evidence="11" type="ORF">BXYJ_LOCUS3149</name>
</gene>
<evidence type="ECO:0000256" key="8">
    <source>
        <dbReference type="SAM" id="MobiDB-lite"/>
    </source>
</evidence>
<dbReference type="eggNOG" id="ENOG502S47Y">
    <property type="taxonomic scope" value="Eukaryota"/>
</dbReference>
<dbReference type="InterPro" id="IPR004345">
    <property type="entry name" value="TB2_DP1_HVA22"/>
</dbReference>
<feature type="domain" description="MSP" evidence="10">
    <location>
        <begin position="281"/>
        <end position="398"/>
    </location>
</feature>
<dbReference type="SMR" id="A0A1I7SD24"/>
<sequence>MQEAQEHVLEIIKNPVHFPARWLREARARIGLEEEHIAVILVAVLSMYLAVGEHAQFLANAIGVAVPLLLCYVYVDEKPSTQNLQVYWSVFGLLTVLDTGFENCIPLYYIVKLVLLALLFLKPFTYAEKLLELTKQFEQKEKKLEDAISEIEQKSKGRKSPPPEKPEEEAAKIVKENPSSRPQESPSVKDNAPAQQSSVTTAIENSKSEPAPQPETASQPTAESPSATSVPSGTTRDADGHPQQNSNYRDEMAKNASQYRLSSDENGLNFRGAAMPVAANDFITEPTNSLVFNAPFEDGVLSYYLTIKNNTPRTMAFAMKSNAIPRLTANPPCGILKPRQRVLIWINMQPFKWGEIDVSRDRIAFDYVLCPADTKKFTHKLFQGDEPRRRKNIHVLYNP</sequence>
<evidence type="ECO:0000313" key="12">
    <source>
        <dbReference type="Proteomes" id="UP000095284"/>
    </source>
</evidence>
<dbReference type="InterPro" id="IPR000535">
    <property type="entry name" value="MSP_dom"/>
</dbReference>
<keyword evidence="13" id="KW-1185">Reference proteome</keyword>
<dbReference type="InterPro" id="IPR013783">
    <property type="entry name" value="Ig-like_fold"/>
</dbReference>
<keyword evidence="2" id="KW-0963">Cytoplasm</keyword>
<evidence type="ECO:0000256" key="2">
    <source>
        <dbReference type="ARBA" id="ARBA00022490"/>
    </source>
</evidence>
<feature type="transmembrane region" description="Helical" evidence="9">
    <location>
        <begin position="57"/>
        <end position="75"/>
    </location>
</feature>
<keyword evidence="4" id="KW-0966">Cell projection</keyword>
<feature type="compositionally biased region" description="Polar residues" evidence="8">
    <location>
        <begin position="215"/>
        <end position="235"/>
    </location>
</feature>
<dbReference type="Pfam" id="PF03134">
    <property type="entry name" value="TB2_DP1_HVA22"/>
    <property type="match status" value="1"/>
</dbReference>
<evidence type="ECO:0000256" key="1">
    <source>
        <dbReference type="ARBA" id="ARBA00004245"/>
    </source>
</evidence>
<evidence type="ECO:0000313" key="14">
    <source>
        <dbReference type="WBParaSite" id="BXY_1092800.1"/>
    </source>
</evidence>
<feature type="transmembrane region" description="Helical" evidence="9">
    <location>
        <begin position="84"/>
        <end position="101"/>
    </location>
</feature>
<dbReference type="GO" id="GO:0031143">
    <property type="term" value="C:pseudopodium"/>
    <property type="evidence" value="ECO:0007669"/>
    <property type="project" value="UniProtKB-SubCell"/>
</dbReference>
<keyword evidence="9" id="KW-0472">Membrane</keyword>
<evidence type="ECO:0000256" key="4">
    <source>
        <dbReference type="ARBA" id="ARBA00023273"/>
    </source>
</evidence>
<dbReference type="Proteomes" id="UP000582659">
    <property type="component" value="Unassembled WGS sequence"/>
</dbReference>
<evidence type="ECO:0000256" key="7">
    <source>
        <dbReference type="RuleBase" id="RU003425"/>
    </source>
</evidence>
<dbReference type="OrthoDB" id="5784816at2759"/>
<keyword evidence="3 7" id="KW-0206">Cytoskeleton</keyword>
<dbReference type="PANTHER" id="PTHR22920:SF21">
    <property type="entry name" value="MAJOR SPERM PROTEIN"/>
    <property type="match status" value="1"/>
</dbReference>
<evidence type="ECO:0000256" key="3">
    <source>
        <dbReference type="ARBA" id="ARBA00023212"/>
    </source>
</evidence>
<dbReference type="InterPro" id="IPR051155">
    <property type="entry name" value="Nematode_MSP"/>
</dbReference>
<keyword evidence="9" id="KW-0812">Transmembrane</keyword>
<accession>A0A1I7SD24</accession>
<keyword evidence="9" id="KW-1133">Transmembrane helix</keyword>
<dbReference type="WBParaSite" id="BXY_1092800.1">
    <property type="protein sequence ID" value="BXY_1092800.1"/>
    <property type="gene ID" value="BXY_1092800"/>
</dbReference>
<feature type="region of interest" description="Disordered" evidence="8">
    <location>
        <begin position="151"/>
        <end position="249"/>
    </location>
</feature>
<dbReference type="Proteomes" id="UP000659654">
    <property type="component" value="Unassembled WGS sequence"/>
</dbReference>
<protein>
    <recommendedName>
        <fullName evidence="7">Major sperm protein</fullName>
    </recommendedName>
</protein>
<evidence type="ECO:0000313" key="11">
    <source>
        <dbReference type="EMBL" id="CAD5213676.1"/>
    </source>
</evidence>
<feature type="transmembrane region" description="Helical" evidence="9">
    <location>
        <begin position="30"/>
        <end position="51"/>
    </location>
</feature>
<dbReference type="InterPro" id="IPR008962">
    <property type="entry name" value="PapD-like_sf"/>
</dbReference>
<evidence type="ECO:0000256" key="6">
    <source>
        <dbReference type="ARBA" id="ARBA00037818"/>
    </source>
</evidence>
<organism evidence="12 14">
    <name type="scientific">Bursaphelenchus xylophilus</name>
    <name type="common">Pinewood nematode worm</name>
    <name type="synonym">Aphelenchoides xylophilus</name>
    <dbReference type="NCBI Taxonomy" id="6326"/>
    <lineage>
        <taxon>Eukaryota</taxon>
        <taxon>Metazoa</taxon>
        <taxon>Ecdysozoa</taxon>
        <taxon>Nematoda</taxon>
        <taxon>Chromadorea</taxon>
        <taxon>Rhabditida</taxon>
        <taxon>Tylenchina</taxon>
        <taxon>Tylenchomorpha</taxon>
        <taxon>Aphelenchoidea</taxon>
        <taxon>Aphelenchoididae</taxon>
        <taxon>Bursaphelenchus</taxon>
    </lineage>
</organism>
<dbReference type="SUPFAM" id="SSF49354">
    <property type="entry name" value="PapD-like"/>
    <property type="match status" value="1"/>
</dbReference>
<name>A0A1I7SD24_BURXY</name>
<dbReference type="Gene3D" id="2.60.40.10">
    <property type="entry name" value="Immunoglobulins"/>
    <property type="match status" value="1"/>
</dbReference>
<feature type="compositionally biased region" description="Polar residues" evidence="8">
    <location>
        <begin position="177"/>
        <end position="205"/>
    </location>
</feature>
<evidence type="ECO:0000256" key="5">
    <source>
        <dbReference type="ARBA" id="ARBA00037744"/>
    </source>
</evidence>
<dbReference type="PROSITE" id="PS50202">
    <property type="entry name" value="MSP"/>
    <property type="match status" value="1"/>
</dbReference>
<dbReference type="GO" id="GO:0005856">
    <property type="term" value="C:cytoskeleton"/>
    <property type="evidence" value="ECO:0007669"/>
    <property type="project" value="UniProtKB-SubCell"/>
</dbReference>
<comment type="function">
    <text evidence="5 7">Central component in molecular interactions underlying sperm crawling. Forms an extensive filament system that extends from sperm villipoda, along the leading edge of the pseudopod.</text>
</comment>
<dbReference type="PANTHER" id="PTHR22920">
    <property type="entry name" value="MAJOR SPERM PROTEIN"/>
    <property type="match status" value="1"/>
</dbReference>
<evidence type="ECO:0000256" key="9">
    <source>
        <dbReference type="SAM" id="Phobius"/>
    </source>
</evidence>